<dbReference type="InterPro" id="IPR000668">
    <property type="entry name" value="Peptidase_C1A_C"/>
</dbReference>
<dbReference type="SUPFAM" id="SSF54001">
    <property type="entry name" value="Cysteine proteinases"/>
    <property type="match status" value="1"/>
</dbReference>
<dbReference type="PROSITE" id="PS00139">
    <property type="entry name" value="THIOL_PROTEASE_CYS"/>
    <property type="match status" value="1"/>
</dbReference>
<evidence type="ECO:0000256" key="2">
    <source>
        <dbReference type="ARBA" id="ARBA00022670"/>
    </source>
</evidence>
<dbReference type="Proteomes" id="UP000053660">
    <property type="component" value="Unassembled WGS sequence"/>
</dbReference>
<dbReference type="SMART" id="SM00645">
    <property type="entry name" value="Pept_C1"/>
    <property type="match status" value="1"/>
</dbReference>
<dbReference type="Pfam" id="PF00112">
    <property type="entry name" value="Peptidase_C1"/>
    <property type="match status" value="1"/>
</dbReference>
<organism evidence="6 7">
    <name type="scientific">Oesophagostomum dentatum</name>
    <name type="common">Nodular worm</name>
    <dbReference type="NCBI Taxonomy" id="61180"/>
    <lineage>
        <taxon>Eukaryota</taxon>
        <taxon>Metazoa</taxon>
        <taxon>Ecdysozoa</taxon>
        <taxon>Nematoda</taxon>
        <taxon>Chromadorea</taxon>
        <taxon>Rhabditida</taxon>
        <taxon>Rhabditina</taxon>
        <taxon>Rhabditomorpha</taxon>
        <taxon>Strongyloidea</taxon>
        <taxon>Strongylidae</taxon>
        <taxon>Oesophagostomum</taxon>
    </lineage>
</organism>
<dbReference type="InterPro" id="IPR013128">
    <property type="entry name" value="Peptidase_C1A"/>
</dbReference>
<proteinExistence type="inferred from homology"/>
<name>A0A0B1SR28_OESDE</name>
<evidence type="ECO:0000256" key="4">
    <source>
        <dbReference type="ARBA" id="ARBA00022807"/>
    </source>
</evidence>
<keyword evidence="4" id="KW-0788">Thiol protease</keyword>
<dbReference type="AlphaFoldDB" id="A0A0B1SR28"/>
<reference evidence="6 7" key="1">
    <citation type="submission" date="2014-03" db="EMBL/GenBank/DDBJ databases">
        <title>Draft genome of the hookworm Oesophagostomum dentatum.</title>
        <authorList>
            <person name="Mitreva M."/>
        </authorList>
    </citation>
    <scope>NUCLEOTIDE SEQUENCE [LARGE SCALE GENOMIC DNA]</scope>
    <source>
        <strain evidence="6 7">OD-Hann</strain>
    </source>
</reference>
<dbReference type="OrthoDB" id="5850821at2759"/>
<evidence type="ECO:0000313" key="7">
    <source>
        <dbReference type="Proteomes" id="UP000053660"/>
    </source>
</evidence>
<dbReference type="Gene3D" id="3.90.70.10">
    <property type="entry name" value="Cysteine proteinases"/>
    <property type="match status" value="1"/>
</dbReference>
<protein>
    <submittedName>
        <fullName evidence="6">Papain family cysteine protease</fullName>
    </submittedName>
</protein>
<comment type="similarity">
    <text evidence="1">Belongs to the peptidase C1 family.</text>
</comment>
<keyword evidence="2 6" id="KW-0645">Protease</keyword>
<gene>
    <name evidence="6" type="ORF">OESDEN_13898</name>
</gene>
<dbReference type="EMBL" id="KN560688">
    <property type="protein sequence ID" value="KHJ86356.1"/>
    <property type="molecule type" value="Genomic_DNA"/>
</dbReference>
<dbReference type="GO" id="GO:0006508">
    <property type="term" value="P:proteolysis"/>
    <property type="evidence" value="ECO:0007669"/>
    <property type="project" value="UniProtKB-KW"/>
</dbReference>
<dbReference type="GO" id="GO:0008234">
    <property type="term" value="F:cysteine-type peptidase activity"/>
    <property type="evidence" value="ECO:0007669"/>
    <property type="project" value="UniProtKB-KW"/>
</dbReference>
<feature type="domain" description="Peptidase C1A papain C-terminal" evidence="5">
    <location>
        <begin position="26"/>
        <end position="151"/>
    </location>
</feature>
<keyword evidence="7" id="KW-1185">Reference proteome</keyword>
<evidence type="ECO:0000256" key="3">
    <source>
        <dbReference type="ARBA" id="ARBA00022801"/>
    </source>
</evidence>
<evidence type="ECO:0000256" key="1">
    <source>
        <dbReference type="ARBA" id="ARBA00008455"/>
    </source>
</evidence>
<accession>A0A0B1SR28</accession>
<evidence type="ECO:0000259" key="5">
    <source>
        <dbReference type="SMART" id="SM00645"/>
    </source>
</evidence>
<dbReference type="InterPro" id="IPR038765">
    <property type="entry name" value="Papain-like_cys_pep_sf"/>
</dbReference>
<dbReference type="InterPro" id="IPR000169">
    <property type="entry name" value="Pept_cys_AS"/>
</dbReference>
<sequence length="151" mass="16560">MDLKFLKKPEDAYILPEEDLDNNAELPESFDAREQWPNCPSISYIRDQSSCGSCWAVSSAEVMSDRACIESDGRIKSHLSDSDIMTCCTDCGEDDGSYGGCKGGYLHKAFRYAMHKGVCTGGRYLEKSHLSDSDIMTCCTDCGEDDGSYGG</sequence>
<evidence type="ECO:0000313" key="6">
    <source>
        <dbReference type="EMBL" id="KHJ86356.1"/>
    </source>
</evidence>
<keyword evidence="3" id="KW-0378">Hydrolase</keyword>
<dbReference type="PANTHER" id="PTHR12411">
    <property type="entry name" value="CYSTEINE PROTEASE FAMILY C1-RELATED"/>
    <property type="match status" value="1"/>
</dbReference>